<comment type="caution">
    <text evidence="1">The sequence shown here is derived from an EMBL/GenBank/DDBJ whole genome shotgun (WGS) entry which is preliminary data.</text>
</comment>
<sequence>MRCQTLYLSILGLGQWQQQLQSVQLHNLYLSIGSMHPLSRRSLNSDPTSSDPNEMETSSNLYHNFVWRQPDKVEALESIPNVLTWPDSFPSKT</sequence>
<reference evidence="1 2" key="1">
    <citation type="journal article" date="2022" name="bioRxiv">
        <title>The genome of the oomycete Peronosclerospora sorghi, a cosmopolitan pathogen of maize and sorghum, is inflated with dispersed pseudogenes.</title>
        <authorList>
            <person name="Fletcher K."/>
            <person name="Martin F."/>
            <person name="Isakeit T."/>
            <person name="Cavanaugh K."/>
            <person name="Magill C."/>
            <person name="Michelmore R."/>
        </authorList>
    </citation>
    <scope>NUCLEOTIDE SEQUENCE [LARGE SCALE GENOMIC DNA]</scope>
    <source>
        <strain evidence="1">P6</strain>
    </source>
</reference>
<gene>
    <name evidence="1" type="ORF">PsorP6_011649</name>
</gene>
<keyword evidence="2" id="KW-1185">Reference proteome</keyword>
<evidence type="ECO:0000313" key="1">
    <source>
        <dbReference type="EMBL" id="KAI9918648.1"/>
    </source>
</evidence>
<accession>A0ACC0WL53</accession>
<dbReference type="Proteomes" id="UP001163321">
    <property type="component" value="Chromosome 12"/>
</dbReference>
<evidence type="ECO:0000313" key="2">
    <source>
        <dbReference type="Proteomes" id="UP001163321"/>
    </source>
</evidence>
<protein>
    <submittedName>
        <fullName evidence="1">Uncharacterized protein</fullName>
    </submittedName>
</protein>
<dbReference type="EMBL" id="CM047591">
    <property type="protein sequence ID" value="KAI9918648.1"/>
    <property type="molecule type" value="Genomic_DNA"/>
</dbReference>
<organism evidence="1 2">
    <name type="scientific">Peronosclerospora sorghi</name>
    <dbReference type="NCBI Taxonomy" id="230839"/>
    <lineage>
        <taxon>Eukaryota</taxon>
        <taxon>Sar</taxon>
        <taxon>Stramenopiles</taxon>
        <taxon>Oomycota</taxon>
        <taxon>Peronosporomycetes</taxon>
        <taxon>Peronosporales</taxon>
        <taxon>Peronosporaceae</taxon>
        <taxon>Peronosclerospora</taxon>
    </lineage>
</organism>
<proteinExistence type="predicted"/>
<name>A0ACC0WL53_9STRA</name>